<evidence type="ECO:0000256" key="3">
    <source>
        <dbReference type="ARBA" id="ARBA00022676"/>
    </source>
</evidence>
<comment type="similarity">
    <text evidence="2">Belongs to the glycosyltransferase 2 family.</text>
</comment>
<reference evidence="6" key="1">
    <citation type="journal article" date="2019" name="Int. J. Syst. Evol. Microbiol.">
        <title>The Global Catalogue of Microorganisms (GCM) 10K type strain sequencing project: providing services to taxonomists for standard genome sequencing and annotation.</title>
        <authorList>
            <consortium name="The Broad Institute Genomics Platform"/>
            <consortium name="The Broad Institute Genome Sequencing Center for Infectious Disease"/>
            <person name="Wu L."/>
            <person name="Ma J."/>
        </authorList>
    </citation>
    <scope>NUCLEOTIDE SEQUENCE [LARGE SCALE GENOMIC DNA]</scope>
    <source>
        <strain evidence="6">JCM 16924</strain>
    </source>
</reference>
<keyword evidence="3" id="KW-0328">Glycosyltransferase</keyword>
<evidence type="ECO:0000256" key="2">
    <source>
        <dbReference type="ARBA" id="ARBA00006739"/>
    </source>
</evidence>
<comment type="pathway">
    <text evidence="1">Cell wall biogenesis; cell wall polysaccharide biosynthesis.</text>
</comment>
<keyword evidence="6" id="KW-1185">Reference proteome</keyword>
<accession>A0ABP7SR65</accession>
<gene>
    <name evidence="5" type="ORF">GCM10022232_67620</name>
</gene>
<sequence length="306" mass="34096">MAGRDWGENVREPRIGVAVVTMGNRPAEVDALLESVAKQDLAPRRIVIVGNGCRLPEFAARLSLPGEVTTIDVEENLGCPGGRNVALARLREFGDVDVVVELDDDGLLVDADVLRRVAELFAADPRLGIVGFRIADELGETQQRHVPRVGSADPMRGGYVTGFLGGGHAFRMTMLGEIGDWPAEFFFAHEETDLAWRAADGGWRILYAPELLLQHPKTSPARHAIYYRVNARNRVWLVRRRLPLALIPLHLGVWMLLTLLRVRSAAGLRAWFGGFVEGVREPAGERRPMRWRTVWRLSRLGRPPVI</sequence>
<proteinExistence type="inferred from homology"/>
<evidence type="ECO:0000313" key="5">
    <source>
        <dbReference type="EMBL" id="GAA4015102.1"/>
    </source>
</evidence>
<name>A0ABP7SR65_9ACTN</name>
<dbReference type="Proteomes" id="UP001500456">
    <property type="component" value="Unassembled WGS sequence"/>
</dbReference>
<evidence type="ECO:0000313" key="6">
    <source>
        <dbReference type="Proteomes" id="UP001500456"/>
    </source>
</evidence>
<protein>
    <submittedName>
        <fullName evidence="5">Glycosyltransferase</fullName>
    </submittedName>
</protein>
<comment type="caution">
    <text evidence="5">The sequence shown here is derived from an EMBL/GenBank/DDBJ whole genome shotgun (WGS) entry which is preliminary data.</text>
</comment>
<organism evidence="5 6">
    <name type="scientific">Streptomyces plumbiresistens</name>
    <dbReference type="NCBI Taxonomy" id="511811"/>
    <lineage>
        <taxon>Bacteria</taxon>
        <taxon>Bacillati</taxon>
        <taxon>Actinomycetota</taxon>
        <taxon>Actinomycetes</taxon>
        <taxon>Kitasatosporales</taxon>
        <taxon>Streptomycetaceae</taxon>
        <taxon>Streptomyces</taxon>
    </lineage>
</organism>
<keyword evidence="4" id="KW-0808">Transferase</keyword>
<dbReference type="PANTHER" id="PTHR43179:SF12">
    <property type="entry name" value="GALACTOFURANOSYLTRANSFERASE GLFT2"/>
    <property type="match status" value="1"/>
</dbReference>
<dbReference type="Pfam" id="PF13641">
    <property type="entry name" value="Glyco_tranf_2_3"/>
    <property type="match status" value="1"/>
</dbReference>
<dbReference type="SUPFAM" id="SSF53448">
    <property type="entry name" value="Nucleotide-diphospho-sugar transferases"/>
    <property type="match status" value="1"/>
</dbReference>
<evidence type="ECO:0000256" key="1">
    <source>
        <dbReference type="ARBA" id="ARBA00004776"/>
    </source>
</evidence>
<evidence type="ECO:0000256" key="4">
    <source>
        <dbReference type="ARBA" id="ARBA00022679"/>
    </source>
</evidence>
<dbReference type="PANTHER" id="PTHR43179">
    <property type="entry name" value="RHAMNOSYLTRANSFERASE WBBL"/>
    <property type="match status" value="1"/>
</dbReference>
<dbReference type="EMBL" id="BAAAZX010000023">
    <property type="protein sequence ID" value="GAA4015102.1"/>
    <property type="molecule type" value="Genomic_DNA"/>
</dbReference>
<dbReference type="Gene3D" id="3.90.550.10">
    <property type="entry name" value="Spore Coat Polysaccharide Biosynthesis Protein SpsA, Chain A"/>
    <property type="match status" value="1"/>
</dbReference>
<dbReference type="InterPro" id="IPR029044">
    <property type="entry name" value="Nucleotide-diphossugar_trans"/>
</dbReference>